<dbReference type="InterPro" id="IPR001647">
    <property type="entry name" value="HTH_TetR"/>
</dbReference>
<dbReference type="PRINTS" id="PR00455">
    <property type="entry name" value="HTHTETR"/>
</dbReference>
<feature type="domain" description="HTH tetR-type" evidence="5">
    <location>
        <begin position="18"/>
        <end position="78"/>
    </location>
</feature>
<evidence type="ECO:0000256" key="1">
    <source>
        <dbReference type="ARBA" id="ARBA00023015"/>
    </source>
</evidence>
<dbReference type="PANTHER" id="PTHR30055:SF148">
    <property type="entry name" value="TETR-FAMILY TRANSCRIPTIONAL REGULATOR"/>
    <property type="match status" value="1"/>
</dbReference>
<proteinExistence type="predicted"/>
<evidence type="ECO:0000256" key="3">
    <source>
        <dbReference type="ARBA" id="ARBA00023163"/>
    </source>
</evidence>
<dbReference type="RefSeq" id="WP_046591817.1">
    <property type="nucleotide sequence ID" value="NZ_LAVA02000040.1"/>
</dbReference>
<sequence>MSDRQGRQVQRRTGGRSARVRRAVLDAALAALAEHGAEKLSIADVAARAEVHETSVYRRWGTREGLIAAAMLAHSEQAQPVPDTGTLRGDLTAYAASTVRMVNSPLGGRLVRAMAAAEDGPELAQLRTEFWRTRAESAGVMIDRAVARGELAAAPDTRLVLDALIAPVHFQLLLTRRPVDEGYAEQVVDLLLTGLRPAEG</sequence>
<feature type="DNA-binding region" description="H-T-H motif" evidence="4">
    <location>
        <begin position="41"/>
        <end position="60"/>
    </location>
</feature>
<dbReference type="GO" id="GO:0003700">
    <property type="term" value="F:DNA-binding transcription factor activity"/>
    <property type="evidence" value="ECO:0007669"/>
    <property type="project" value="TreeGrafter"/>
</dbReference>
<dbReference type="InterPro" id="IPR036271">
    <property type="entry name" value="Tet_transcr_reg_TetR-rel_C_sf"/>
</dbReference>
<dbReference type="GO" id="GO:0000976">
    <property type="term" value="F:transcription cis-regulatory region binding"/>
    <property type="evidence" value="ECO:0007669"/>
    <property type="project" value="TreeGrafter"/>
</dbReference>
<dbReference type="InterPro" id="IPR009057">
    <property type="entry name" value="Homeodomain-like_sf"/>
</dbReference>
<evidence type="ECO:0000313" key="7">
    <source>
        <dbReference type="Proteomes" id="UP000034196"/>
    </source>
</evidence>
<keyword evidence="2 4" id="KW-0238">DNA-binding</keyword>
<name>A0A1J4NVC9_9ACTN</name>
<accession>A0A1J4NVC9</accession>
<dbReference type="PROSITE" id="PS50977">
    <property type="entry name" value="HTH_TETR_2"/>
    <property type="match status" value="1"/>
</dbReference>
<dbReference type="InterPro" id="IPR050109">
    <property type="entry name" value="HTH-type_TetR-like_transc_reg"/>
</dbReference>
<protein>
    <submittedName>
        <fullName evidence="6">TetR family transcriptional regulator</fullName>
    </submittedName>
</protein>
<dbReference type="SUPFAM" id="SSF46689">
    <property type="entry name" value="Homeodomain-like"/>
    <property type="match status" value="1"/>
</dbReference>
<dbReference type="Gene3D" id="1.10.10.60">
    <property type="entry name" value="Homeodomain-like"/>
    <property type="match status" value="1"/>
</dbReference>
<keyword evidence="7" id="KW-1185">Reference proteome</keyword>
<dbReference type="InterPro" id="IPR011075">
    <property type="entry name" value="TetR_C"/>
</dbReference>
<dbReference type="OrthoDB" id="9796019at2"/>
<dbReference type="STRING" id="1428628.WN71_018660"/>
<evidence type="ECO:0000259" key="5">
    <source>
        <dbReference type="PROSITE" id="PS50977"/>
    </source>
</evidence>
<reference evidence="6" key="1">
    <citation type="submission" date="2016-10" db="EMBL/GenBank/DDBJ databases">
        <title>Genome sequence of Streptomyces mangrovisoli MUSC 149.</title>
        <authorList>
            <person name="Lee L.-H."/>
            <person name="Ser H.-L."/>
        </authorList>
    </citation>
    <scope>NUCLEOTIDE SEQUENCE [LARGE SCALE GENOMIC DNA]</scope>
    <source>
        <strain evidence="6">MUSC 149</strain>
    </source>
</reference>
<dbReference type="PANTHER" id="PTHR30055">
    <property type="entry name" value="HTH-TYPE TRANSCRIPTIONAL REGULATOR RUTR"/>
    <property type="match status" value="1"/>
</dbReference>
<organism evidence="6 7">
    <name type="scientific">Streptomyces mangrovisoli</name>
    <dbReference type="NCBI Taxonomy" id="1428628"/>
    <lineage>
        <taxon>Bacteria</taxon>
        <taxon>Bacillati</taxon>
        <taxon>Actinomycetota</taxon>
        <taxon>Actinomycetes</taxon>
        <taxon>Kitasatosporales</taxon>
        <taxon>Streptomycetaceae</taxon>
        <taxon>Streptomyces</taxon>
    </lineage>
</organism>
<evidence type="ECO:0000256" key="2">
    <source>
        <dbReference type="ARBA" id="ARBA00023125"/>
    </source>
</evidence>
<evidence type="ECO:0000313" key="6">
    <source>
        <dbReference type="EMBL" id="OIJ66415.1"/>
    </source>
</evidence>
<dbReference type="Pfam" id="PF16859">
    <property type="entry name" value="TetR_C_11"/>
    <property type="match status" value="1"/>
</dbReference>
<dbReference type="Proteomes" id="UP000034196">
    <property type="component" value="Unassembled WGS sequence"/>
</dbReference>
<gene>
    <name evidence="6" type="ORF">WN71_018660</name>
</gene>
<keyword evidence="3" id="KW-0804">Transcription</keyword>
<comment type="caution">
    <text evidence="6">The sequence shown here is derived from an EMBL/GenBank/DDBJ whole genome shotgun (WGS) entry which is preliminary data.</text>
</comment>
<dbReference type="EMBL" id="LAVA02000040">
    <property type="protein sequence ID" value="OIJ66415.1"/>
    <property type="molecule type" value="Genomic_DNA"/>
</dbReference>
<keyword evidence="1" id="KW-0805">Transcription regulation</keyword>
<dbReference type="AlphaFoldDB" id="A0A1J4NVC9"/>
<dbReference type="Gene3D" id="1.10.357.10">
    <property type="entry name" value="Tetracycline Repressor, domain 2"/>
    <property type="match status" value="1"/>
</dbReference>
<evidence type="ECO:0000256" key="4">
    <source>
        <dbReference type="PROSITE-ProRule" id="PRU00335"/>
    </source>
</evidence>
<dbReference type="Pfam" id="PF00440">
    <property type="entry name" value="TetR_N"/>
    <property type="match status" value="1"/>
</dbReference>
<dbReference type="SUPFAM" id="SSF48498">
    <property type="entry name" value="Tetracyclin repressor-like, C-terminal domain"/>
    <property type="match status" value="1"/>
</dbReference>